<dbReference type="Proteomes" id="UP000293291">
    <property type="component" value="Unassembled WGS sequence"/>
</dbReference>
<sequence>MDVRGVLTEAFGRVTELYDGIADGLDDDALAYRPGGTGNPIGWLLWHLARVQDDHVAALADQPQVWEQWQERFGLPNGTDDIGYGHTSEQVDAVRITDPELLTGYHREVTLATARYLQTVDERELEREVDQSWDPPVTAGVRLISILGDCLQHLGQAAYVKGLLGSRTS</sequence>
<dbReference type="OrthoDB" id="2363925at2"/>
<protein>
    <submittedName>
        <fullName evidence="2">DUF664 domain-containing protein</fullName>
    </submittedName>
</protein>
<dbReference type="RefSeq" id="WP_129455247.1">
    <property type="nucleotide sequence ID" value="NZ_JACXYX010000001.1"/>
</dbReference>
<comment type="caution">
    <text evidence="2">The sequence shown here is derived from an EMBL/GenBank/DDBJ whole genome shotgun (WGS) entry which is preliminary data.</text>
</comment>
<name>A0A4V1RMF8_9ACTN</name>
<organism evidence="2 3">
    <name type="scientific">Nocardioides ganghwensis</name>
    <dbReference type="NCBI Taxonomy" id="252230"/>
    <lineage>
        <taxon>Bacteria</taxon>
        <taxon>Bacillati</taxon>
        <taxon>Actinomycetota</taxon>
        <taxon>Actinomycetes</taxon>
        <taxon>Propionibacteriales</taxon>
        <taxon>Nocardioidaceae</taxon>
        <taxon>Nocardioides</taxon>
    </lineage>
</organism>
<evidence type="ECO:0000313" key="3">
    <source>
        <dbReference type="Proteomes" id="UP000293291"/>
    </source>
</evidence>
<dbReference type="AlphaFoldDB" id="A0A4V1RMF8"/>
<gene>
    <name evidence="2" type="ORF">EUA07_11175</name>
</gene>
<dbReference type="Gene3D" id="1.20.120.450">
    <property type="entry name" value="dinb family like domain"/>
    <property type="match status" value="1"/>
</dbReference>
<dbReference type="EMBL" id="SDWU01000011">
    <property type="protein sequence ID" value="RYC01481.1"/>
    <property type="molecule type" value="Genomic_DNA"/>
</dbReference>
<proteinExistence type="predicted"/>
<dbReference type="NCBIfam" id="NF047843">
    <property type="entry name" value="MST_Rv0443"/>
    <property type="match status" value="1"/>
</dbReference>
<dbReference type="InterPro" id="IPR034660">
    <property type="entry name" value="DinB/YfiT-like"/>
</dbReference>
<reference evidence="2 3" key="1">
    <citation type="submission" date="2019-01" db="EMBL/GenBank/DDBJ databases">
        <title>Novel species of Nocardioides.</title>
        <authorList>
            <person name="Liu Q."/>
            <person name="Xin Y.-H."/>
        </authorList>
    </citation>
    <scope>NUCLEOTIDE SEQUENCE [LARGE SCALE GENOMIC DNA]</scope>
    <source>
        <strain evidence="2 3">CGMCC 4.6875</strain>
    </source>
</reference>
<keyword evidence="3" id="KW-1185">Reference proteome</keyword>
<dbReference type="InterPro" id="IPR024775">
    <property type="entry name" value="DinB-like"/>
</dbReference>
<accession>A0A4V1RMF8</accession>
<dbReference type="Pfam" id="PF12867">
    <property type="entry name" value="DinB_2"/>
    <property type="match status" value="1"/>
</dbReference>
<evidence type="ECO:0000259" key="1">
    <source>
        <dbReference type="Pfam" id="PF12867"/>
    </source>
</evidence>
<evidence type="ECO:0000313" key="2">
    <source>
        <dbReference type="EMBL" id="RYC01481.1"/>
    </source>
</evidence>
<feature type="domain" description="DinB-like" evidence="1">
    <location>
        <begin position="11"/>
        <end position="157"/>
    </location>
</feature>
<dbReference type="SUPFAM" id="SSF109854">
    <property type="entry name" value="DinB/YfiT-like putative metalloenzymes"/>
    <property type="match status" value="1"/>
</dbReference>